<dbReference type="EMBL" id="PYBV01000116">
    <property type="protein sequence ID" value="PYC62056.1"/>
    <property type="molecule type" value="Genomic_DNA"/>
</dbReference>
<reference evidence="1 2" key="1">
    <citation type="submission" date="2018-03" db="EMBL/GenBank/DDBJ databases">
        <title>Bioinformatic expansion and discovery of thiopeptide antibiotics.</title>
        <authorList>
            <person name="Schwalen C.J."/>
            <person name="Hudson G.A."/>
            <person name="Mitchell D.A."/>
        </authorList>
    </citation>
    <scope>NUCLEOTIDE SEQUENCE [LARGE SCALE GENOMIC DNA]</scope>
    <source>
        <strain evidence="1 2">NRRL 8041</strain>
    </source>
</reference>
<proteinExistence type="predicted"/>
<dbReference type="Proteomes" id="UP000248333">
    <property type="component" value="Unassembled WGS sequence"/>
</dbReference>
<sequence length="55" mass="5720">MLVYPVYRLVWLSSLDSPAASPSGAARYSSAALLGRSRAAVLQSSGECCTTVEVA</sequence>
<gene>
    <name evidence="1" type="ORF">C7C45_33075</name>
</gene>
<name>A0A318NDJ8_9ACTN</name>
<evidence type="ECO:0000313" key="2">
    <source>
        <dbReference type="Proteomes" id="UP000248333"/>
    </source>
</evidence>
<comment type="caution">
    <text evidence="1">The sequence shown here is derived from an EMBL/GenBank/DDBJ whole genome shotgun (WGS) entry which is preliminary data.</text>
</comment>
<keyword evidence="2" id="KW-1185">Reference proteome</keyword>
<protein>
    <submittedName>
        <fullName evidence="1">Transcriptional regulator</fullName>
    </submittedName>
</protein>
<feature type="non-terminal residue" evidence="1">
    <location>
        <position position="55"/>
    </location>
</feature>
<dbReference type="AlphaFoldDB" id="A0A318NDJ8"/>
<accession>A0A318NDJ8</accession>
<organism evidence="1 2">
    <name type="scientific">Micromonospora arborensis</name>
    <dbReference type="NCBI Taxonomy" id="2116518"/>
    <lineage>
        <taxon>Bacteria</taxon>
        <taxon>Bacillati</taxon>
        <taxon>Actinomycetota</taxon>
        <taxon>Actinomycetes</taxon>
        <taxon>Micromonosporales</taxon>
        <taxon>Micromonosporaceae</taxon>
        <taxon>Micromonospora</taxon>
    </lineage>
</organism>
<evidence type="ECO:0000313" key="1">
    <source>
        <dbReference type="EMBL" id="PYC62056.1"/>
    </source>
</evidence>